<sequence>MSIPQQRTDIQHFTVLQEPVRLAMVKILVERGAAINCCNVRFKYRRPIHEAILGKHTEVIALLLQASADITSPDGNGRTIADYLAVSNEVEVIRGFMNAIPENTAEEYSVLLVMPAIMAGAASILSWVFSKYPETLRKVPWSGYLYNLPIHYAITRGGLQVLELVLASYRELNNPDPRVARSISHGLVEAARRDTIDMMRVLLEYDNKVVNFVATGSNTAWCEAAWRGETRKLALLLGHPDCNVNVRSSWHSGKSSALHLVARKGHLEAVELLLGQDEIDIHLKDGSRQIAAEVAFWARKWDVLQLLAKRTGFDTHEARLHDKKHDWSDPDEFWSLAMHFLKHKIVSSSSREWDDIVQTWAMSDGTSFASLLLNQSDFDVNRLSWQGDYYGTALHHAAQHHRHDVFRLFLSHAKIDVNERYPYSRGGDDSVLHLAVRHNNMTAFSLLLDRPEINLTVRNYDHLTALELAKTLGRSEMCDLISRRLDGALLEDKRSINN</sequence>
<keyword evidence="6" id="KW-1185">Reference proteome</keyword>
<reference evidence="5" key="1">
    <citation type="journal article" date="2020" name="Stud. Mycol.">
        <title>101 Dothideomycetes genomes: a test case for predicting lifestyles and emergence of pathogens.</title>
        <authorList>
            <person name="Haridas S."/>
            <person name="Albert R."/>
            <person name="Binder M."/>
            <person name="Bloem J."/>
            <person name="Labutti K."/>
            <person name="Salamov A."/>
            <person name="Andreopoulos B."/>
            <person name="Baker S."/>
            <person name="Barry K."/>
            <person name="Bills G."/>
            <person name="Bluhm B."/>
            <person name="Cannon C."/>
            <person name="Castanera R."/>
            <person name="Culley D."/>
            <person name="Daum C."/>
            <person name="Ezra D."/>
            <person name="Gonzalez J."/>
            <person name="Henrissat B."/>
            <person name="Kuo A."/>
            <person name="Liang C."/>
            <person name="Lipzen A."/>
            <person name="Lutzoni F."/>
            <person name="Magnuson J."/>
            <person name="Mondo S."/>
            <person name="Nolan M."/>
            <person name="Ohm R."/>
            <person name="Pangilinan J."/>
            <person name="Park H.-J."/>
            <person name="Ramirez L."/>
            <person name="Alfaro M."/>
            <person name="Sun H."/>
            <person name="Tritt A."/>
            <person name="Yoshinaga Y."/>
            <person name="Zwiers L.-H."/>
            <person name="Turgeon B."/>
            <person name="Goodwin S."/>
            <person name="Spatafora J."/>
            <person name="Crous P."/>
            <person name="Grigoriev I."/>
        </authorList>
    </citation>
    <scope>NUCLEOTIDE SEQUENCE</scope>
    <source>
        <strain evidence="5">CBS 110217</strain>
    </source>
</reference>
<name>A0A9P4H684_9PLEO</name>
<dbReference type="Proteomes" id="UP000799777">
    <property type="component" value="Unassembled WGS sequence"/>
</dbReference>
<dbReference type="PANTHER" id="PTHR24198">
    <property type="entry name" value="ANKYRIN REPEAT AND PROTEIN KINASE DOMAIN-CONTAINING PROTEIN"/>
    <property type="match status" value="1"/>
</dbReference>
<organism evidence="5 6">
    <name type="scientific">Setomelanomma holmii</name>
    <dbReference type="NCBI Taxonomy" id="210430"/>
    <lineage>
        <taxon>Eukaryota</taxon>
        <taxon>Fungi</taxon>
        <taxon>Dikarya</taxon>
        <taxon>Ascomycota</taxon>
        <taxon>Pezizomycotina</taxon>
        <taxon>Dothideomycetes</taxon>
        <taxon>Pleosporomycetidae</taxon>
        <taxon>Pleosporales</taxon>
        <taxon>Pleosporineae</taxon>
        <taxon>Phaeosphaeriaceae</taxon>
        <taxon>Setomelanomma</taxon>
    </lineage>
</organism>
<dbReference type="SUPFAM" id="SSF48403">
    <property type="entry name" value="Ankyrin repeat"/>
    <property type="match status" value="1"/>
</dbReference>
<keyword evidence="4" id="KW-1133">Transmembrane helix</keyword>
<keyword evidence="2 3" id="KW-0040">ANK repeat</keyword>
<dbReference type="OrthoDB" id="3770194at2759"/>
<evidence type="ECO:0000256" key="3">
    <source>
        <dbReference type="PROSITE-ProRule" id="PRU00023"/>
    </source>
</evidence>
<feature type="repeat" description="ANK" evidence="3">
    <location>
        <begin position="43"/>
        <end position="75"/>
    </location>
</feature>
<evidence type="ECO:0000313" key="6">
    <source>
        <dbReference type="Proteomes" id="UP000799777"/>
    </source>
</evidence>
<dbReference type="InterPro" id="IPR002110">
    <property type="entry name" value="Ankyrin_rpt"/>
</dbReference>
<protein>
    <submittedName>
        <fullName evidence="5">Ankyrin</fullName>
    </submittedName>
</protein>
<feature type="transmembrane region" description="Helical" evidence="4">
    <location>
        <begin position="108"/>
        <end position="129"/>
    </location>
</feature>
<keyword evidence="1" id="KW-0677">Repeat</keyword>
<gene>
    <name evidence="5" type="ORF">EK21DRAFT_113959</name>
</gene>
<dbReference type="InterPro" id="IPR036770">
    <property type="entry name" value="Ankyrin_rpt-contain_sf"/>
</dbReference>
<evidence type="ECO:0000256" key="4">
    <source>
        <dbReference type="SAM" id="Phobius"/>
    </source>
</evidence>
<dbReference type="AlphaFoldDB" id="A0A9P4H684"/>
<proteinExistence type="predicted"/>
<keyword evidence="4" id="KW-0812">Transmembrane</keyword>
<dbReference type="EMBL" id="ML978214">
    <property type="protein sequence ID" value="KAF2028324.1"/>
    <property type="molecule type" value="Genomic_DNA"/>
</dbReference>
<dbReference type="Pfam" id="PF13637">
    <property type="entry name" value="Ank_4"/>
    <property type="match status" value="1"/>
</dbReference>
<evidence type="ECO:0000256" key="2">
    <source>
        <dbReference type="ARBA" id="ARBA00023043"/>
    </source>
</evidence>
<dbReference type="Gene3D" id="1.25.40.20">
    <property type="entry name" value="Ankyrin repeat-containing domain"/>
    <property type="match status" value="3"/>
</dbReference>
<dbReference type="Pfam" id="PF12796">
    <property type="entry name" value="Ank_2"/>
    <property type="match status" value="1"/>
</dbReference>
<evidence type="ECO:0000256" key="1">
    <source>
        <dbReference type="ARBA" id="ARBA00022737"/>
    </source>
</evidence>
<dbReference type="SMART" id="SM00248">
    <property type="entry name" value="ANK"/>
    <property type="match status" value="9"/>
</dbReference>
<comment type="caution">
    <text evidence="5">The sequence shown here is derived from an EMBL/GenBank/DDBJ whole genome shotgun (WGS) entry which is preliminary data.</text>
</comment>
<dbReference type="PANTHER" id="PTHR24198:SF165">
    <property type="entry name" value="ANKYRIN REPEAT-CONTAINING PROTEIN-RELATED"/>
    <property type="match status" value="1"/>
</dbReference>
<keyword evidence="4" id="KW-0472">Membrane</keyword>
<accession>A0A9P4H684</accession>
<dbReference type="PROSITE" id="PS50088">
    <property type="entry name" value="ANK_REPEAT"/>
    <property type="match status" value="1"/>
</dbReference>
<evidence type="ECO:0000313" key="5">
    <source>
        <dbReference type="EMBL" id="KAF2028324.1"/>
    </source>
</evidence>